<feature type="domain" description="CSD" evidence="1">
    <location>
        <begin position="109"/>
        <end position="174"/>
    </location>
</feature>
<evidence type="ECO:0000259" key="1">
    <source>
        <dbReference type="PROSITE" id="PS51857"/>
    </source>
</evidence>
<dbReference type="RefSeq" id="WP_344847438.1">
    <property type="nucleotide sequence ID" value="NZ_BAABDF010000007.1"/>
</dbReference>
<dbReference type="Gene3D" id="2.40.50.140">
    <property type="entry name" value="Nucleic acid-binding proteins"/>
    <property type="match status" value="2"/>
</dbReference>
<dbReference type="InterPro" id="IPR012340">
    <property type="entry name" value="NA-bd_OB-fold"/>
</dbReference>
<dbReference type="EMBL" id="BAABDF010000007">
    <property type="protein sequence ID" value="GAA3873398.1"/>
    <property type="molecule type" value="Genomic_DNA"/>
</dbReference>
<dbReference type="Proteomes" id="UP001399917">
    <property type="component" value="Unassembled WGS sequence"/>
</dbReference>
<dbReference type="InterPro" id="IPR011129">
    <property type="entry name" value="CSD"/>
</dbReference>
<sequence>MRSFETGIMGEDNSRNLISGHVKWFDPTRGFGFVVAEDGGPDILLHANVLRNFGQSSIADGSAVTVSVQHTDRGVQALEVHEVVPPEGDGRAALEDLDFPDTDHSDLPLEPARVKWFDKGKGFGFANVFARPEDVFIHVEVLRRSGLADLQPGEAIGLRVIDGRRGRMAALITSWDSALRGENEPSEASEDVD</sequence>
<keyword evidence="3" id="KW-1185">Reference proteome</keyword>
<evidence type="ECO:0000313" key="3">
    <source>
        <dbReference type="Proteomes" id="UP001399917"/>
    </source>
</evidence>
<organism evidence="2 3">
    <name type="scientific">Celeribacter arenosi</name>
    <dbReference type="NCBI Taxonomy" id="792649"/>
    <lineage>
        <taxon>Bacteria</taxon>
        <taxon>Pseudomonadati</taxon>
        <taxon>Pseudomonadota</taxon>
        <taxon>Alphaproteobacteria</taxon>
        <taxon>Rhodobacterales</taxon>
        <taxon>Roseobacteraceae</taxon>
        <taxon>Celeribacter</taxon>
    </lineage>
</organism>
<proteinExistence type="predicted"/>
<dbReference type="SMART" id="SM00357">
    <property type="entry name" value="CSP"/>
    <property type="match status" value="2"/>
</dbReference>
<name>A0ABP7KD61_9RHOB</name>
<reference evidence="3" key="1">
    <citation type="journal article" date="2019" name="Int. J. Syst. Evol. Microbiol.">
        <title>The Global Catalogue of Microorganisms (GCM) 10K type strain sequencing project: providing services to taxonomists for standard genome sequencing and annotation.</title>
        <authorList>
            <consortium name="The Broad Institute Genomics Platform"/>
            <consortium name="The Broad Institute Genome Sequencing Center for Infectious Disease"/>
            <person name="Wu L."/>
            <person name="Ma J."/>
        </authorList>
    </citation>
    <scope>NUCLEOTIDE SEQUENCE [LARGE SCALE GENOMIC DNA]</scope>
    <source>
        <strain evidence="3">JCM 17190</strain>
    </source>
</reference>
<dbReference type="PROSITE" id="PS51857">
    <property type="entry name" value="CSD_2"/>
    <property type="match status" value="2"/>
</dbReference>
<dbReference type="Pfam" id="PF00313">
    <property type="entry name" value="CSD"/>
    <property type="match status" value="2"/>
</dbReference>
<protein>
    <submittedName>
        <fullName evidence="2">Cold shock domain-containing protein</fullName>
    </submittedName>
</protein>
<dbReference type="SUPFAM" id="SSF50249">
    <property type="entry name" value="Nucleic acid-binding proteins"/>
    <property type="match status" value="2"/>
</dbReference>
<evidence type="ECO:0000313" key="2">
    <source>
        <dbReference type="EMBL" id="GAA3873398.1"/>
    </source>
</evidence>
<gene>
    <name evidence="2" type="ORF">GCM10022404_24050</name>
</gene>
<dbReference type="PRINTS" id="PR00050">
    <property type="entry name" value="COLDSHOCK"/>
</dbReference>
<dbReference type="InterPro" id="IPR002059">
    <property type="entry name" value="CSP_DNA-bd"/>
</dbReference>
<dbReference type="PANTHER" id="PTHR11544">
    <property type="entry name" value="COLD SHOCK DOMAIN CONTAINING PROTEINS"/>
    <property type="match status" value="1"/>
</dbReference>
<dbReference type="InterPro" id="IPR050181">
    <property type="entry name" value="Cold_shock_domain"/>
</dbReference>
<feature type="domain" description="CSD" evidence="1">
    <location>
        <begin position="17"/>
        <end position="82"/>
    </location>
</feature>
<comment type="caution">
    <text evidence="2">The sequence shown here is derived from an EMBL/GenBank/DDBJ whole genome shotgun (WGS) entry which is preliminary data.</text>
</comment>
<accession>A0ABP7KD61</accession>
<dbReference type="CDD" id="cd04458">
    <property type="entry name" value="CSP_CDS"/>
    <property type="match status" value="2"/>
</dbReference>